<dbReference type="GO" id="GO:0046872">
    <property type="term" value="F:metal ion binding"/>
    <property type="evidence" value="ECO:0007669"/>
    <property type="project" value="UniProtKB-KW"/>
</dbReference>
<reference evidence="6 7" key="1">
    <citation type="submission" date="2009-11" db="EMBL/GenBank/DDBJ databases">
        <title>Annotation of Allomyces macrogynus ATCC 38327.</title>
        <authorList>
            <consortium name="The Broad Institute Genome Sequencing Platform"/>
            <person name="Russ C."/>
            <person name="Cuomo C."/>
            <person name="Burger G."/>
            <person name="Gray M.W."/>
            <person name="Holland P.W.H."/>
            <person name="King N."/>
            <person name="Lang F.B.F."/>
            <person name="Roger A.J."/>
            <person name="Ruiz-Trillo I."/>
            <person name="Young S.K."/>
            <person name="Zeng Q."/>
            <person name="Gargeya S."/>
            <person name="Fitzgerald M."/>
            <person name="Haas B."/>
            <person name="Abouelleil A."/>
            <person name="Alvarado L."/>
            <person name="Arachchi H.M."/>
            <person name="Berlin A."/>
            <person name="Chapman S.B."/>
            <person name="Gearin G."/>
            <person name="Goldberg J."/>
            <person name="Griggs A."/>
            <person name="Gujja S."/>
            <person name="Hansen M."/>
            <person name="Heiman D."/>
            <person name="Howarth C."/>
            <person name="Larimer J."/>
            <person name="Lui A."/>
            <person name="MacDonald P.J.P."/>
            <person name="McCowen C."/>
            <person name="Montmayeur A."/>
            <person name="Murphy C."/>
            <person name="Neiman D."/>
            <person name="Pearson M."/>
            <person name="Priest M."/>
            <person name="Roberts A."/>
            <person name="Saif S."/>
            <person name="Shea T."/>
            <person name="Sisk P."/>
            <person name="Stolte C."/>
            <person name="Sykes S."/>
            <person name="Wortman J."/>
            <person name="Nusbaum C."/>
            <person name="Birren B."/>
        </authorList>
    </citation>
    <scope>NUCLEOTIDE SEQUENCE [LARGE SCALE GENOMIC DNA]</scope>
    <source>
        <strain evidence="6 7">ATCC 38327</strain>
    </source>
</reference>
<dbReference type="SUPFAM" id="SSF64518">
    <property type="entry name" value="Phase 1 flagellin"/>
    <property type="match status" value="1"/>
</dbReference>
<dbReference type="STRING" id="578462.A0A0L0SNS0"/>
<keyword evidence="2" id="KW-0186">Copper</keyword>
<dbReference type="PANTHER" id="PTHR11474:SF126">
    <property type="entry name" value="TYROSINASE-LIKE PROTEIN TYR-1-RELATED"/>
    <property type="match status" value="1"/>
</dbReference>
<feature type="region of interest" description="Disordered" evidence="3">
    <location>
        <begin position="412"/>
        <end position="470"/>
    </location>
</feature>
<dbReference type="PRINTS" id="PR00092">
    <property type="entry name" value="TYROSINASE"/>
</dbReference>
<dbReference type="PANTHER" id="PTHR11474">
    <property type="entry name" value="TYROSINASE FAMILY MEMBER"/>
    <property type="match status" value="1"/>
</dbReference>
<evidence type="ECO:0000259" key="5">
    <source>
        <dbReference type="PROSITE" id="PS00497"/>
    </source>
</evidence>
<dbReference type="VEuPathDB" id="FungiDB:AMAG_19128"/>
<keyword evidence="4" id="KW-0732">Signal</keyword>
<dbReference type="AlphaFoldDB" id="A0A0L0SNS0"/>
<keyword evidence="1" id="KW-0479">Metal-binding</keyword>
<dbReference type="InterPro" id="IPR050316">
    <property type="entry name" value="Tyrosinase/Hemocyanin"/>
</dbReference>
<feature type="compositionally biased region" description="Low complexity" evidence="3">
    <location>
        <begin position="320"/>
        <end position="340"/>
    </location>
</feature>
<dbReference type="Pfam" id="PF00264">
    <property type="entry name" value="Tyrosinase"/>
    <property type="match status" value="1"/>
</dbReference>
<protein>
    <recommendedName>
        <fullName evidence="5">Tyrosinase copper-binding domain-containing protein</fullName>
    </recommendedName>
</protein>
<dbReference type="EMBL" id="GG745344">
    <property type="protein sequence ID" value="KNE64163.1"/>
    <property type="molecule type" value="Genomic_DNA"/>
</dbReference>
<dbReference type="eggNOG" id="ENOG502QRET">
    <property type="taxonomic scope" value="Eukaryota"/>
</dbReference>
<gene>
    <name evidence="6" type="ORF">AMAG_19128</name>
</gene>
<dbReference type="PROSITE" id="PS00497">
    <property type="entry name" value="TYROSINASE_1"/>
    <property type="match status" value="1"/>
</dbReference>
<keyword evidence="7" id="KW-1185">Reference proteome</keyword>
<dbReference type="Proteomes" id="UP000054350">
    <property type="component" value="Unassembled WGS sequence"/>
</dbReference>
<name>A0A0L0SNS0_ALLM3</name>
<dbReference type="GO" id="GO:0016491">
    <property type="term" value="F:oxidoreductase activity"/>
    <property type="evidence" value="ECO:0007669"/>
    <property type="project" value="InterPro"/>
</dbReference>
<accession>A0A0L0SNS0</accession>
<feature type="region of interest" description="Disordered" evidence="3">
    <location>
        <begin position="318"/>
        <end position="340"/>
    </location>
</feature>
<dbReference type="InterPro" id="IPR002227">
    <property type="entry name" value="Tyrosinase_Cu-bd"/>
</dbReference>
<organism evidence="6 7">
    <name type="scientific">Allomyces macrogynus (strain ATCC 38327)</name>
    <name type="common">Allomyces javanicus var. macrogynus</name>
    <dbReference type="NCBI Taxonomy" id="578462"/>
    <lineage>
        <taxon>Eukaryota</taxon>
        <taxon>Fungi</taxon>
        <taxon>Fungi incertae sedis</taxon>
        <taxon>Blastocladiomycota</taxon>
        <taxon>Blastocladiomycetes</taxon>
        <taxon>Blastocladiales</taxon>
        <taxon>Blastocladiaceae</taxon>
        <taxon>Allomyces</taxon>
    </lineage>
</organism>
<proteinExistence type="predicted"/>
<feature type="chain" id="PRO_5005548146" description="Tyrosinase copper-binding domain-containing protein" evidence="4">
    <location>
        <begin position="27"/>
        <end position="627"/>
    </location>
</feature>
<dbReference type="SUPFAM" id="SSF48056">
    <property type="entry name" value="Di-copper centre-containing domain"/>
    <property type="match status" value="1"/>
</dbReference>
<evidence type="ECO:0000313" key="6">
    <source>
        <dbReference type="EMBL" id="KNE64163.1"/>
    </source>
</evidence>
<dbReference type="InterPro" id="IPR008922">
    <property type="entry name" value="Di-copper_centre_dom_sf"/>
</dbReference>
<sequence>MKSAIATTLLLAVVLLAAAAPAVVDAVPSTTTKCPNGIIYRKEFRDLTDQEWDDFVAAMLGLAKKPSTRYPGLNKLEEYASIHSKNFNTIHNNAIFLPWHRKFLIEWEKDLRTVKPNVAIPYWAEHLDFNQPEKSVLFDADFMGGSNPDKNLKAQCIKTGPFASYKHSEFGCISRGFGSDGRIGQSSADGLDGRFHSGNKIRFPSGPEVQTLIDNNKDWESYRNMIEYTIHPIAHLFVGSDSGTMEMTWSSQDPIFALHHAYIDKIYAAWQKSYGAKDSAYQGIQKSNLPVYNVPVSSVDSLEANCIQYLEPGALNPIPATSTTTTATATTSKGSSSTATTAITTGKATGSVSTTATSGNGTASATATATATATSAANSTAVATSAATVPSSNSTVNGTSIATASTNATSIASSSTALTSVTTTSSAADSTTASGTVKPTATASATSTKAGTTSKATATSTKGATTTAKPTPTATWPPYWFPVFGHHGWDLPPRRRGYPLPPVDFPGYFLPPLPPVDRYIPQMPRKFAEMMGYNLTVVREYEKKYATIVEIVEVRVKKGIYVPSFGMSDQTKDLMTTLHQETIETQEQVVNADQVTAETPELSAGATTHASWTVAALVAAVVALFLN</sequence>
<evidence type="ECO:0000256" key="2">
    <source>
        <dbReference type="ARBA" id="ARBA00023008"/>
    </source>
</evidence>
<evidence type="ECO:0000256" key="4">
    <source>
        <dbReference type="SAM" id="SignalP"/>
    </source>
</evidence>
<dbReference type="OMA" id="FHETIEY"/>
<evidence type="ECO:0000256" key="1">
    <source>
        <dbReference type="ARBA" id="ARBA00022723"/>
    </source>
</evidence>
<feature type="signal peptide" evidence="4">
    <location>
        <begin position="1"/>
        <end position="26"/>
    </location>
</feature>
<dbReference type="Gene3D" id="1.10.1280.10">
    <property type="entry name" value="Di-copper center containing domain from catechol oxidase"/>
    <property type="match status" value="1"/>
</dbReference>
<feature type="domain" description="Tyrosinase copper-binding" evidence="5">
    <location>
        <begin position="91"/>
        <end position="108"/>
    </location>
</feature>
<reference evidence="7" key="2">
    <citation type="submission" date="2009-11" db="EMBL/GenBank/DDBJ databases">
        <title>The Genome Sequence of Allomyces macrogynus strain ATCC 38327.</title>
        <authorList>
            <consortium name="The Broad Institute Genome Sequencing Platform"/>
            <person name="Russ C."/>
            <person name="Cuomo C."/>
            <person name="Shea T."/>
            <person name="Young S.K."/>
            <person name="Zeng Q."/>
            <person name="Koehrsen M."/>
            <person name="Haas B."/>
            <person name="Borodovsky M."/>
            <person name="Guigo R."/>
            <person name="Alvarado L."/>
            <person name="Berlin A."/>
            <person name="Borenstein D."/>
            <person name="Chen Z."/>
            <person name="Engels R."/>
            <person name="Freedman E."/>
            <person name="Gellesch M."/>
            <person name="Goldberg J."/>
            <person name="Griggs A."/>
            <person name="Gujja S."/>
            <person name="Heiman D."/>
            <person name="Hepburn T."/>
            <person name="Howarth C."/>
            <person name="Jen D."/>
            <person name="Larson L."/>
            <person name="Lewis B."/>
            <person name="Mehta T."/>
            <person name="Park D."/>
            <person name="Pearson M."/>
            <person name="Roberts A."/>
            <person name="Saif S."/>
            <person name="Shenoy N."/>
            <person name="Sisk P."/>
            <person name="Stolte C."/>
            <person name="Sykes S."/>
            <person name="Walk T."/>
            <person name="White J."/>
            <person name="Yandava C."/>
            <person name="Burger G."/>
            <person name="Gray M.W."/>
            <person name="Holland P.W.H."/>
            <person name="King N."/>
            <person name="Lang F.B.F."/>
            <person name="Roger A.J."/>
            <person name="Ruiz-Trillo I."/>
            <person name="Lander E."/>
            <person name="Nusbaum C."/>
        </authorList>
    </citation>
    <scope>NUCLEOTIDE SEQUENCE [LARGE SCALE GENOMIC DNA]</scope>
    <source>
        <strain evidence="7">ATCC 38327</strain>
    </source>
</reference>
<dbReference type="OrthoDB" id="6132182at2759"/>
<evidence type="ECO:0000313" key="7">
    <source>
        <dbReference type="Proteomes" id="UP000054350"/>
    </source>
</evidence>
<evidence type="ECO:0000256" key="3">
    <source>
        <dbReference type="SAM" id="MobiDB-lite"/>
    </source>
</evidence>